<dbReference type="Gene3D" id="2.180.10.10">
    <property type="entry name" value="RHS repeat-associated core"/>
    <property type="match status" value="1"/>
</dbReference>
<gene>
    <name evidence="1" type="ORF">N5I14_18450</name>
</gene>
<dbReference type="AlphaFoldDB" id="A0AA42RYS6"/>
<dbReference type="EMBL" id="JAOCGG010000043">
    <property type="protein sequence ID" value="MDH1632221.1"/>
    <property type="molecule type" value="Genomic_DNA"/>
</dbReference>
<evidence type="ECO:0000313" key="1">
    <source>
        <dbReference type="EMBL" id="MDH1632221.1"/>
    </source>
</evidence>
<reference evidence="1" key="1">
    <citation type="submission" date="2022-09" db="EMBL/GenBank/DDBJ databases">
        <title>Intensive care unit water sources are persistently colonized with multi-drug resistant bacteria and are the site of extensive horizontal gene transfer of antibiotic resistance genes.</title>
        <authorList>
            <person name="Diorio-Toth L."/>
        </authorList>
    </citation>
    <scope>NUCLEOTIDE SEQUENCE</scope>
    <source>
        <strain evidence="1">GD03782</strain>
    </source>
</reference>
<sequence>MSDRHSKTRLMVIDRSGTILNVAPVNQNHILTYLPYGFRHLRERQAVVLGFNGECQETAFGHYLLGNGYRAFNPVLMRFNSPDSWSPFGRGGFNGYLYSHADPVNRIDPSGHTSLGVGWLFTSVGRRQSTSKGKGLPQLVEAPTVSKVAFPVSPLLGSPDFVGTHGSLDTQAAKLLGGLSPIFQNTASGLSSGKGFYVAPTKDMAADFAAAAASYALDDDPSSSAKPEVYSVFIYNFDAKVPGKDYRFGVMGEGGLVLRQLNEMELLLREKMYGAVRIRRGETTQRQTLPRATEAPF</sequence>
<proteinExistence type="predicted"/>
<protein>
    <submittedName>
        <fullName evidence="1">RHS repeat-associated core domain-containing protein</fullName>
    </submittedName>
</protein>
<name>A0AA42RYS6_9PSED</name>
<accession>A0AA42RYS6</accession>
<comment type="caution">
    <text evidence="1">The sequence shown here is derived from an EMBL/GenBank/DDBJ whole genome shotgun (WGS) entry which is preliminary data.</text>
</comment>
<evidence type="ECO:0000313" key="2">
    <source>
        <dbReference type="Proteomes" id="UP001160882"/>
    </source>
</evidence>
<dbReference type="NCBIfam" id="TIGR03696">
    <property type="entry name" value="Rhs_assc_core"/>
    <property type="match status" value="1"/>
</dbReference>
<dbReference type="Proteomes" id="UP001160882">
    <property type="component" value="Unassembled WGS sequence"/>
</dbReference>
<dbReference type="SUPFAM" id="SSF56399">
    <property type="entry name" value="ADP-ribosylation"/>
    <property type="match status" value="1"/>
</dbReference>
<dbReference type="InterPro" id="IPR022385">
    <property type="entry name" value="Rhs_assc_core"/>
</dbReference>
<dbReference type="RefSeq" id="WP_280082893.1">
    <property type="nucleotide sequence ID" value="NZ_JAOCGG010000043.1"/>
</dbReference>
<organism evidence="1 2">
    <name type="scientific">Pseudomonas mosselii</name>
    <dbReference type="NCBI Taxonomy" id="78327"/>
    <lineage>
        <taxon>Bacteria</taxon>
        <taxon>Pseudomonadati</taxon>
        <taxon>Pseudomonadota</taxon>
        <taxon>Gammaproteobacteria</taxon>
        <taxon>Pseudomonadales</taxon>
        <taxon>Pseudomonadaceae</taxon>
        <taxon>Pseudomonas</taxon>
    </lineage>
</organism>